<evidence type="ECO:0000313" key="7">
    <source>
        <dbReference type="Proteomes" id="UP001497497"/>
    </source>
</evidence>
<reference evidence="6 7" key="1">
    <citation type="submission" date="2024-04" db="EMBL/GenBank/DDBJ databases">
        <authorList>
            <consortium name="Genoscope - CEA"/>
            <person name="William W."/>
        </authorList>
    </citation>
    <scope>NUCLEOTIDE SEQUENCE [LARGE SCALE GENOMIC DNA]</scope>
</reference>
<keyword evidence="2" id="KW-0496">Mitochondrion</keyword>
<dbReference type="GO" id="GO:0005739">
    <property type="term" value="C:mitochondrion"/>
    <property type="evidence" value="ECO:0007669"/>
    <property type="project" value="UniProtKB-SubCell"/>
</dbReference>
<dbReference type="EMBL" id="CAXITT010000014">
    <property type="protein sequence ID" value="CAL1527248.1"/>
    <property type="molecule type" value="Genomic_DNA"/>
</dbReference>
<proteinExistence type="inferred from homology"/>
<keyword evidence="7" id="KW-1185">Reference proteome</keyword>
<evidence type="ECO:0000256" key="4">
    <source>
        <dbReference type="ARBA" id="ARBA00035682"/>
    </source>
</evidence>
<dbReference type="PROSITE" id="PS51257">
    <property type="entry name" value="PROKAR_LIPOPROTEIN"/>
    <property type="match status" value="1"/>
</dbReference>
<comment type="caution">
    <text evidence="6">The sequence shown here is derived from an EMBL/GenBank/DDBJ whole genome shotgun (WGS) entry which is preliminary data.</text>
</comment>
<dbReference type="PANTHER" id="PTHR32035">
    <property type="entry name" value="AURORA KINASE A-INTERACTING PROTEIN"/>
    <property type="match status" value="1"/>
</dbReference>
<accession>A0AAV2H0V0</accession>
<evidence type="ECO:0000313" key="6">
    <source>
        <dbReference type="EMBL" id="CAL1527248.1"/>
    </source>
</evidence>
<name>A0AAV2H0V0_LYMST</name>
<evidence type="ECO:0000259" key="5">
    <source>
        <dbReference type="SMART" id="SM01155"/>
    </source>
</evidence>
<comment type="similarity">
    <text evidence="3">Belongs to the mitochondrion-specific ribosomal protein mS38 family.</text>
</comment>
<feature type="domain" description="Ribosomal protein mS38 C-terminal" evidence="5">
    <location>
        <begin position="163"/>
        <end position="196"/>
    </location>
</feature>
<evidence type="ECO:0000256" key="1">
    <source>
        <dbReference type="ARBA" id="ARBA00004173"/>
    </source>
</evidence>
<dbReference type="Pfam" id="PF08213">
    <property type="entry name" value="COX24_C"/>
    <property type="match status" value="1"/>
</dbReference>
<dbReference type="Proteomes" id="UP001497497">
    <property type="component" value="Unassembled WGS sequence"/>
</dbReference>
<dbReference type="AlphaFoldDB" id="A0AAV2H0V0"/>
<comment type="subcellular location">
    <subcellularLocation>
        <location evidence="1">Mitochondrion</location>
    </subcellularLocation>
</comment>
<dbReference type="PANTHER" id="PTHR32035:SF3">
    <property type="entry name" value="SMALL RIBOSOMAL SUBUNIT PROTEIN MS38"/>
    <property type="match status" value="1"/>
</dbReference>
<evidence type="ECO:0000256" key="3">
    <source>
        <dbReference type="ARBA" id="ARBA00035647"/>
    </source>
</evidence>
<organism evidence="6 7">
    <name type="scientific">Lymnaea stagnalis</name>
    <name type="common">Great pond snail</name>
    <name type="synonym">Helix stagnalis</name>
    <dbReference type="NCBI Taxonomy" id="6523"/>
    <lineage>
        <taxon>Eukaryota</taxon>
        <taxon>Metazoa</taxon>
        <taxon>Spiralia</taxon>
        <taxon>Lophotrochozoa</taxon>
        <taxon>Mollusca</taxon>
        <taxon>Gastropoda</taxon>
        <taxon>Heterobranchia</taxon>
        <taxon>Euthyneura</taxon>
        <taxon>Panpulmonata</taxon>
        <taxon>Hygrophila</taxon>
        <taxon>Lymnaeoidea</taxon>
        <taxon>Lymnaeidae</taxon>
        <taxon>Lymnaea</taxon>
    </lineage>
</organism>
<evidence type="ECO:0000256" key="2">
    <source>
        <dbReference type="ARBA" id="ARBA00023128"/>
    </source>
</evidence>
<dbReference type="InterPro" id="IPR013177">
    <property type="entry name" value="Ribosomal_mS38_C"/>
</dbReference>
<sequence>MTLSRYGLHCLTWNACIPLSSTTVACRPFHSLPAQVNTSSDNTLKLCRADLTKDAFLHRHPVIPEMLKPLQHGGPLSHAALSPSIDLELIKNVSAVGNMEQEYRCPSRLLQKFSELVILDKVTSINSCYKCPVPTGMIDSMKAPNIIKSEILEGPGKSLPMKEAKIIMRIRHKKMKKHKLKKLRKRMYFLWKKQRLARVAKRMAIYHKELEEIEKEGNTFDPETFVREQLLKAKKGGYTINVFESKS</sequence>
<dbReference type="SMART" id="SM01155">
    <property type="entry name" value="DUF1713"/>
    <property type="match status" value="1"/>
</dbReference>
<gene>
    <name evidence="6" type="ORF">GSLYS_00001425001</name>
</gene>
<protein>
    <recommendedName>
        <fullName evidence="4">Small ribosomal subunit protein mS38</fullName>
    </recommendedName>
</protein>